<dbReference type="AlphaFoldDB" id="E8R7L1"/>
<dbReference type="EMBL" id="CP002363">
    <property type="protein sequence ID" value="ADV64506.1"/>
    <property type="molecule type" value="Genomic_DNA"/>
</dbReference>
<dbReference type="InterPro" id="IPR019151">
    <property type="entry name" value="Proteasome_assmbl_chaperone_2"/>
</dbReference>
<dbReference type="Pfam" id="PF09754">
    <property type="entry name" value="PAC2"/>
    <property type="match status" value="1"/>
</dbReference>
<dbReference type="PANTHER" id="PTHR35610">
    <property type="entry name" value="3-ISOPROPYLMALATE DEHYDRATASE-RELATED"/>
    <property type="match status" value="1"/>
</dbReference>
<sequence>MDKPVRTLRFDTISIYEYSEALRQDGPPRFLILSFPDTGLVSSIAGRHLVVSEGFSIVGEIDAPSLSHISVVHNGRAVSPIQIYYSEASRILMVLSEVPLPLGIMHPLIDSILTYLHGLGMENVVTVSGLAVPNRFELEKPNVFLLSTGEWRGLKELGFEELKEGFITGPYAALMKEARRRGVNALVIFVESFYDIPDPESAAVGLQALSKVTGLEVDVSRLISEAELLKLKMRDLMRQTREAMSSLEKDLEKKMPLMYT</sequence>
<dbReference type="PANTHER" id="PTHR35610:SF3">
    <property type="entry name" value="PROTEASOME ASSEMBLY CHAPERONE FAMILY PROTEIN"/>
    <property type="match status" value="1"/>
</dbReference>
<dbReference type="HOGENOM" id="CLU_075000_0_1_2"/>
<dbReference type="KEGG" id="dmu:Desmu_0187"/>
<reference evidence="2" key="1">
    <citation type="submission" date="2010-11" db="EMBL/GenBank/DDBJ databases">
        <title>The complete genome of Desulfurococcus mucosus DSM 2162.</title>
        <authorList>
            <consortium name="US DOE Joint Genome Institute (JGI-PGF)"/>
            <person name="Lucas S."/>
            <person name="Copeland A."/>
            <person name="Lapidus A."/>
            <person name="Bruce D."/>
            <person name="Goodwin L."/>
            <person name="Pitluck S."/>
            <person name="Kyrpides N."/>
            <person name="Mavromatis K."/>
            <person name="Pagani I."/>
            <person name="Ivanova N."/>
            <person name="Ovchinnikova G."/>
            <person name="Chertkov O."/>
            <person name="Held B."/>
            <person name="Brettin T."/>
            <person name="Detter J.C."/>
            <person name="Tapia R."/>
            <person name="Han C."/>
            <person name="Land M."/>
            <person name="Hauser L."/>
            <person name="Markowitz V."/>
            <person name="Cheng J.-F."/>
            <person name="Hugenholtz P."/>
            <person name="Woyke T."/>
            <person name="Wu D."/>
            <person name="Wirth R."/>
            <person name="Bilek Y."/>
            <person name="Hader T."/>
            <person name="Klenk H.-P."/>
            <person name="Eisen J.A."/>
        </authorList>
    </citation>
    <scope>NUCLEOTIDE SEQUENCE [LARGE SCALE GENOMIC DNA]</scope>
    <source>
        <strain evidence="2">ATCC 35584 / DSM 2162 / JCM 9187 / O7/1</strain>
    </source>
</reference>
<proteinExistence type="predicted"/>
<dbReference type="SUPFAM" id="SSF159659">
    <property type="entry name" value="Cgl1923-like"/>
    <property type="match status" value="1"/>
</dbReference>
<evidence type="ECO:0008006" key="3">
    <source>
        <dbReference type="Google" id="ProtNLM"/>
    </source>
</evidence>
<name>E8R7L1_DESM0</name>
<dbReference type="Proteomes" id="UP000001068">
    <property type="component" value="Chromosome"/>
</dbReference>
<organism evidence="1 2">
    <name type="scientific">Desulfurococcus mucosus (strain ATCC 35584 / DSM 2162 / JCM 9187 / O7/1)</name>
    <dbReference type="NCBI Taxonomy" id="765177"/>
    <lineage>
        <taxon>Archaea</taxon>
        <taxon>Thermoproteota</taxon>
        <taxon>Thermoprotei</taxon>
        <taxon>Desulfurococcales</taxon>
        <taxon>Desulfurococcaceae</taxon>
        <taxon>Desulfurococcus</taxon>
    </lineage>
</organism>
<dbReference type="OrthoDB" id="31247at2157"/>
<dbReference type="InterPro" id="IPR038389">
    <property type="entry name" value="PSMG2_sf"/>
</dbReference>
<evidence type="ECO:0000313" key="2">
    <source>
        <dbReference type="Proteomes" id="UP000001068"/>
    </source>
</evidence>
<dbReference type="STRING" id="765177.Desmu_0187"/>
<accession>E8R7L1</accession>
<gene>
    <name evidence="1" type="ordered locus">Desmu_0187</name>
</gene>
<keyword evidence="2" id="KW-1185">Reference proteome</keyword>
<dbReference type="eggNOG" id="arCOG00347">
    <property type="taxonomic scope" value="Archaea"/>
</dbReference>
<evidence type="ECO:0000313" key="1">
    <source>
        <dbReference type="EMBL" id="ADV64506.1"/>
    </source>
</evidence>
<dbReference type="Gene3D" id="3.40.50.10900">
    <property type="entry name" value="PAC-like subunit"/>
    <property type="match status" value="1"/>
</dbReference>
<protein>
    <recommendedName>
        <fullName evidence="3">Proteasome assembly chaperone family protein</fullName>
    </recommendedName>
</protein>
<reference evidence="1 2" key="2">
    <citation type="journal article" date="2011" name="Stand. Genomic Sci.">
        <title>Complete genome sequence of Desulfurococcus mucosus type strain (O7/1).</title>
        <authorList>
            <person name="Wirth R."/>
            <person name="Chertkov O."/>
            <person name="Held B."/>
            <person name="Lapidus A."/>
            <person name="Nolan M."/>
            <person name="Lucas S."/>
            <person name="Hammon N."/>
            <person name="Deshpande S."/>
            <person name="Cheng J.F."/>
            <person name="Tapia R."/>
            <person name="Han C."/>
            <person name="Goodwin L."/>
            <person name="Pitluck S."/>
            <person name="Liolios K."/>
            <person name="Ioanna P."/>
            <person name="Ivanova N."/>
            <person name="Mavromatis K."/>
            <person name="Mikhailova N."/>
            <person name="Pati A."/>
            <person name="Chen A."/>
            <person name="Palaniappan K."/>
            <person name="Land M."/>
            <person name="Hauser L."/>
            <person name="Chang Y.J."/>
            <person name="Jeffries C.D."/>
            <person name="Bilek Y."/>
            <person name="Hader T."/>
            <person name="Rohde M."/>
            <person name="Spring S."/>
            <person name="Sikorski J."/>
            <person name="Goker M."/>
            <person name="Woyke T."/>
            <person name="Bristow J."/>
            <person name="Eisen J.A."/>
            <person name="Markowitz V."/>
            <person name="Hugenholtz P."/>
            <person name="Kyrpides N.C."/>
            <person name="Klenk H.P."/>
        </authorList>
    </citation>
    <scope>NUCLEOTIDE SEQUENCE [LARGE SCALE GENOMIC DNA]</scope>
    <source>
        <strain evidence="2">ATCC 35584 / DSM 2162 / JCM 9187 / O7/1</strain>
    </source>
</reference>